<dbReference type="PANTHER" id="PTHR30404:SF0">
    <property type="entry name" value="N-ACETYLMURAMOYL-L-ALANINE AMIDASE AMIC"/>
    <property type="match status" value="1"/>
</dbReference>
<dbReference type="Proteomes" id="UP000469523">
    <property type="component" value="Unassembled WGS sequence"/>
</dbReference>
<dbReference type="InterPro" id="IPR036582">
    <property type="entry name" value="Mao_N_sf"/>
</dbReference>
<reference evidence="4 5" key="1">
    <citation type="submission" date="2019-09" db="EMBL/GenBank/DDBJ databases">
        <title>In-depth cultivation of the pig gut microbiome towards novel bacterial diversity and tailored functional studies.</title>
        <authorList>
            <person name="Wylensek D."/>
            <person name="Hitch T.C.A."/>
            <person name="Clavel T."/>
        </authorList>
    </citation>
    <scope>NUCLEOTIDE SEQUENCE [LARGE SCALE GENOMIC DNA]</scope>
    <source>
        <strain evidence="4 5">WCA3-693-APC-4?</strain>
    </source>
</reference>
<name>A0A6N7XVC5_9FIRM</name>
<protein>
    <submittedName>
        <fullName evidence="4">AMIN domain-containing protein</fullName>
    </submittedName>
</protein>
<gene>
    <name evidence="4" type="ORF">FYJ83_02165</name>
</gene>
<feature type="chain" id="PRO_5026763849" evidence="2">
    <location>
        <begin position="24"/>
        <end position="688"/>
    </location>
</feature>
<organism evidence="4 5">
    <name type="scientific">Tissierella pigra</name>
    <dbReference type="NCBI Taxonomy" id="2607614"/>
    <lineage>
        <taxon>Bacteria</taxon>
        <taxon>Bacillati</taxon>
        <taxon>Bacillota</taxon>
        <taxon>Tissierellia</taxon>
        <taxon>Tissierellales</taxon>
        <taxon>Tissierellaceae</taxon>
        <taxon>Tissierella</taxon>
    </lineage>
</organism>
<evidence type="ECO:0000313" key="5">
    <source>
        <dbReference type="Proteomes" id="UP000469523"/>
    </source>
</evidence>
<dbReference type="GO" id="GO:0009253">
    <property type="term" value="P:peptidoglycan catabolic process"/>
    <property type="evidence" value="ECO:0007669"/>
    <property type="project" value="InterPro"/>
</dbReference>
<dbReference type="AlphaFoldDB" id="A0A6N7XVC5"/>
<dbReference type="Gene3D" id="3.30.457.10">
    <property type="entry name" value="Copper amine oxidase-like, N-terminal domain"/>
    <property type="match status" value="1"/>
</dbReference>
<keyword evidence="5" id="KW-1185">Reference proteome</keyword>
<dbReference type="Gene3D" id="3.40.630.40">
    <property type="entry name" value="Zn-dependent exopeptidases"/>
    <property type="match status" value="1"/>
</dbReference>
<dbReference type="SUPFAM" id="SSF55383">
    <property type="entry name" value="Copper amine oxidase, domain N"/>
    <property type="match status" value="2"/>
</dbReference>
<evidence type="ECO:0000256" key="2">
    <source>
        <dbReference type="SAM" id="SignalP"/>
    </source>
</evidence>
<dbReference type="InterPro" id="IPR012854">
    <property type="entry name" value="Cu_amine_oxidase-like_N"/>
</dbReference>
<dbReference type="SUPFAM" id="SSF53187">
    <property type="entry name" value="Zn-dependent exopeptidases"/>
    <property type="match status" value="1"/>
</dbReference>
<feature type="signal peptide" evidence="2">
    <location>
        <begin position="1"/>
        <end position="23"/>
    </location>
</feature>
<dbReference type="GO" id="GO:0030288">
    <property type="term" value="C:outer membrane-bounded periplasmic space"/>
    <property type="evidence" value="ECO:0007669"/>
    <property type="project" value="TreeGrafter"/>
</dbReference>
<accession>A0A6N7XVC5</accession>
<dbReference type="GO" id="GO:0008745">
    <property type="term" value="F:N-acetylmuramoyl-L-alanine amidase activity"/>
    <property type="evidence" value="ECO:0007669"/>
    <property type="project" value="InterPro"/>
</dbReference>
<dbReference type="RefSeq" id="WP_154438639.1">
    <property type="nucleotide sequence ID" value="NZ_VUNQ01000003.1"/>
</dbReference>
<evidence type="ECO:0000256" key="1">
    <source>
        <dbReference type="ARBA" id="ARBA00022801"/>
    </source>
</evidence>
<sequence>MKKWKVILPLFVLLFIFSQIGYAAAGNKIQVSINGTKVSVKPVPIIMDGQAINTEFPSFVYSDRTLVPIRFVSESYGAEVGWDQKTKTATVTHGDKEGKFTIDSNVAIINGKKVNLDKFAIPRLAKVDGKDSRTMIPLKFVTDVFGYEVGWDSAKDAPYINTNEALVNSISLEKGSTNKNKLVIKSNKSIKYETVFIEDSNKLVIDINDSKILVNNTTSGVINTNDSIIDKVEYSQFSTDPSITRVILTLKDKIKYNIASEDNGKNITVSFDNKSDVVVSYNEVKSIAKEFVNGKEAIVINSTSQPKINTMKLQNPERLVLDIMDSNLVGTTYSYDYELGFIKGVRVSQFNGDNNYSADDRIVRVVLDIKEGVADSNIKIDYDGNKIIVYPEKSLWENISYTSSGQEKMFTILDLEETYYAVNYNSDKRLIQIDIPSNKVELAEGKASVKDGFVDELEVVKDEHYTRLLIKFTKSIEYTLLSSDVDNKISLLLKRDSNYNPLGNLIVIDAGHGGKDPGALSVASRREKDLNLSVSLKLNEKLQELGYNTVMTRDTDEFIDLYERARIANDNNADLFVSIHGNAHDNRSIAGVQILYCPATKSSIKEVDQHPFAKAIMEEILKETGAVDKGIIQRPNLVVLRETKMPAVLVETGFLSNAQEEQLLFNEEYQYKIVSGIIKGIQKYFEEH</sequence>
<dbReference type="CDD" id="cd02696">
    <property type="entry name" value="MurNAc-LAA"/>
    <property type="match status" value="1"/>
</dbReference>
<proteinExistence type="predicted"/>
<dbReference type="InterPro" id="IPR002508">
    <property type="entry name" value="MurNAc-LAA_cat"/>
</dbReference>
<evidence type="ECO:0000259" key="3">
    <source>
        <dbReference type="SMART" id="SM00646"/>
    </source>
</evidence>
<dbReference type="SMART" id="SM00646">
    <property type="entry name" value="Ami_3"/>
    <property type="match status" value="1"/>
</dbReference>
<dbReference type="Gene3D" id="2.60.40.3500">
    <property type="match status" value="2"/>
</dbReference>
<keyword evidence="1" id="KW-0378">Hydrolase</keyword>
<dbReference type="InterPro" id="IPR050695">
    <property type="entry name" value="N-acetylmuramoyl_amidase_3"/>
</dbReference>
<keyword evidence="2" id="KW-0732">Signal</keyword>
<dbReference type="Pfam" id="PF01520">
    <property type="entry name" value="Amidase_3"/>
    <property type="match status" value="1"/>
</dbReference>
<feature type="domain" description="MurNAc-LAA" evidence="3">
    <location>
        <begin position="565"/>
        <end position="682"/>
    </location>
</feature>
<evidence type="ECO:0000313" key="4">
    <source>
        <dbReference type="EMBL" id="MSU00268.1"/>
    </source>
</evidence>
<comment type="caution">
    <text evidence="4">The sequence shown here is derived from an EMBL/GenBank/DDBJ whole genome shotgun (WGS) entry which is preliminary data.</text>
</comment>
<dbReference type="InterPro" id="IPR021731">
    <property type="entry name" value="AMIN_dom"/>
</dbReference>
<dbReference type="PANTHER" id="PTHR30404">
    <property type="entry name" value="N-ACETYLMURAMOYL-L-ALANINE AMIDASE"/>
    <property type="match status" value="1"/>
</dbReference>
<dbReference type="EMBL" id="VUNQ01000003">
    <property type="protein sequence ID" value="MSU00268.1"/>
    <property type="molecule type" value="Genomic_DNA"/>
</dbReference>
<dbReference type="Pfam" id="PF11741">
    <property type="entry name" value="AMIN"/>
    <property type="match status" value="2"/>
</dbReference>
<dbReference type="Pfam" id="PF07833">
    <property type="entry name" value="Cu_amine_oxidN1"/>
    <property type="match status" value="1"/>
</dbReference>